<dbReference type="PANTHER" id="PTHR14493:SF50">
    <property type="entry name" value="RING FINGER PROTEIN UNKEMPT"/>
    <property type="match status" value="1"/>
</dbReference>
<dbReference type="OrthoDB" id="20534at2759"/>
<evidence type="ECO:0000313" key="8">
    <source>
        <dbReference type="Proteomes" id="UP000041254"/>
    </source>
</evidence>
<dbReference type="EMBL" id="CDMY01000632">
    <property type="protein sequence ID" value="CEM27200.1"/>
    <property type="molecule type" value="Genomic_DNA"/>
</dbReference>
<sequence length="496" mass="55016">MSRTQYLSDENLRTFRTSKCQRLVEGRCDFGADRCPYSHNTEWTRRRVFYHNSKDAIKYCHLKCPDVQIDFENESIRSNTCKMGDKCPYSHSAEEIFYHPLFYKTRECPSYQRMSSCPRYYCPFIHSRAEDRTHHPDRQYKMYQKYHRNDGIELPPIEGVILVEGPPNSSNRQLPPMPQPAATRPNVPQPPVQVPTAPPQQPNDQLTKILTALRSLPESERAHFLQSLPNVGQLLCQEEATRASAVVGSAYTSSHASPTTPMSLPDNELAPLASTSRPNLVISNSEDATAALHALLHYYTQADDQTTKALQPAILETALPIVLHSLRKHPVPQADRTSSQSGSTPSLPPAPLSSPPHHLNMPGLYDEANSGHVQMGMGRGMGFTIGGGGWDADGGDGCRRLVQRYSPHKGSDSDLSTVMQGASSSWSRSGSSAWSKSPKREDPPPSFYSHFPQASADAAHGHRQATPTPYTTLTDRERLALPRGLLDDHEGQEGGL</sequence>
<keyword evidence="3 4" id="KW-0862">Zinc</keyword>
<feature type="compositionally biased region" description="Low complexity" evidence="5">
    <location>
        <begin position="421"/>
        <end position="436"/>
    </location>
</feature>
<feature type="region of interest" description="Disordered" evidence="5">
    <location>
        <begin position="329"/>
        <end position="372"/>
    </location>
</feature>
<feature type="region of interest" description="Disordered" evidence="5">
    <location>
        <begin position="401"/>
        <end position="496"/>
    </location>
</feature>
<evidence type="ECO:0000256" key="4">
    <source>
        <dbReference type="PROSITE-ProRule" id="PRU00723"/>
    </source>
</evidence>
<dbReference type="GO" id="GO:0008270">
    <property type="term" value="F:zinc ion binding"/>
    <property type="evidence" value="ECO:0007669"/>
    <property type="project" value="UniProtKB-KW"/>
</dbReference>
<dbReference type="Proteomes" id="UP000041254">
    <property type="component" value="Unassembled WGS sequence"/>
</dbReference>
<feature type="compositionally biased region" description="Basic and acidic residues" evidence="5">
    <location>
        <begin position="474"/>
        <end position="496"/>
    </location>
</feature>
<keyword evidence="1 4" id="KW-0479">Metal-binding</keyword>
<proteinExistence type="predicted"/>
<evidence type="ECO:0000256" key="2">
    <source>
        <dbReference type="ARBA" id="ARBA00022771"/>
    </source>
</evidence>
<feature type="domain" description="C3H1-type" evidence="6">
    <location>
        <begin position="14"/>
        <end position="42"/>
    </location>
</feature>
<reference evidence="7 8" key="1">
    <citation type="submission" date="2014-11" db="EMBL/GenBank/DDBJ databases">
        <authorList>
            <person name="Zhu J."/>
            <person name="Qi W."/>
            <person name="Song R."/>
        </authorList>
    </citation>
    <scope>NUCLEOTIDE SEQUENCE [LARGE SCALE GENOMIC DNA]</scope>
</reference>
<feature type="domain" description="C3H1-type" evidence="6">
    <location>
        <begin position="63"/>
        <end position="94"/>
    </location>
</feature>
<dbReference type="AlphaFoldDB" id="A0A0G4GD65"/>
<dbReference type="VEuPathDB" id="CryptoDB:Vbra_9889"/>
<evidence type="ECO:0000256" key="5">
    <source>
        <dbReference type="SAM" id="MobiDB-lite"/>
    </source>
</evidence>
<evidence type="ECO:0000259" key="6">
    <source>
        <dbReference type="PROSITE" id="PS50103"/>
    </source>
</evidence>
<feature type="zinc finger region" description="C3H1-type" evidence="4">
    <location>
        <begin position="102"/>
        <end position="129"/>
    </location>
</feature>
<keyword evidence="2 4" id="KW-0863">Zinc-finger</keyword>
<feature type="domain" description="C3H1-type" evidence="6">
    <location>
        <begin position="102"/>
        <end position="129"/>
    </location>
</feature>
<dbReference type="Gene3D" id="4.10.1000.10">
    <property type="entry name" value="Zinc finger, CCCH-type"/>
    <property type="match status" value="1"/>
</dbReference>
<dbReference type="PROSITE" id="PS50103">
    <property type="entry name" value="ZF_C3H1"/>
    <property type="match status" value="3"/>
</dbReference>
<feature type="zinc finger region" description="C3H1-type" evidence="4">
    <location>
        <begin position="63"/>
        <end position="94"/>
    </location>
</feature>
<feature type="region of interest" description="Disordered" evidence="5">
    <location>
        <begin position="164"/>
        <end position="203"/>
    </location>
</feature>
<name>A0A0G4GD65_VITBC</name>
<dbReference type="InParanoid" id="A0A0G4GD65"/>
<feature type="compositionally biased region" description="Pro residues" evidence="5">
    <location>
        <begin position="187"/>
        <end position="201"/>
    </location>
</feature>
<dbReference type="SMART" id="SM00356">
    <property type="entry name" value="ZnF_C3H1"/>
    <property type="match status" value="3"/>
</dbReference>
<organism evidence="7 8">
    <name type="scientific">Vitrella brassicaformis (strain CCMP3155)</name>
    <dbReference type="NCBI Taxonomy" id="1169540"/>
    <lineage>
        <taxon>Eukaryota</taxon>
        <taxon>Sar</taxon>
        <taxon>Alveolata</taxon>
        <taxon>Colpodellida</taxon>
        <taxon>Vitrellaceae</taxon>
        <taxon>Vitrella</taxon>
    </lineage>
</organism>
<accession>A0A0G4GD65</accession>
<dbReference type="PANTHER" id="PTHR14493">
    <property type="entry name" value="UNKEMPT FAMILY MEMBER"/>
    <property type="match status" value="1"/>
</dbReference>
<feature type="compositionally biased region" description="Polar residues" evidence="5">
    <location>
        <begin position="335"/>
        <end position="344"/>
    </location>
</feature>
<feature type="zinc finger region" description="C3H1-type" evidence="4">
    <location>
        <begin position="14"/>
        <end position="42"/>
    </location>
</feature>
<protein>
    <recommendedName>
        <fullName evidence="6">C3H1-type domain-containing protein</fullName>
    </recommendedName>
</protein>
<gene>
    <name evidence="7" type="ORF">Vbra_9889</name>
</gene>
<evidence type="ECO:0000313" key="7">
    <source>
        <dbReference type="EMBL" id="CEM27200.1"/>
    </source>
</evidence>
<evidence type="ECO:0000256" key="3">
    <source>
        <dbReference type="ARBA" id="ARBA00022833"/>
    </source>
</evidence>
<dbReference type="InterPro" id="IPR000571">
    <property type="entry name" value="Znf_CCCH"/>
</dbReference>
<keyword evidence="8" id="KW-1185">Reference proteome</keyword>
<dbReference type="InterPro" id="IPR045234">
    <property type="entry name" value="Unkempt-like"/>
</dbReference>
<evidence type="ECO:0000256" key="1">
    <source>
        <dbReference type="ARBA" id="ARBA00022723"/>
    </source>
</evidence>